<evidence type="ECO:0000313" key="1">
    <source>
        <dbReference type="EMBL" id="EHR61076.1"/>
    </source>
</evidence>
<name>H5XNL5_9PSEU</name>
<evidence type="ECO:0000313" key="2">
    <source>
        <dbReference type="Proteomes" id="UP000002791"/>
    </source>
</evidence>
<sequence>MTRYDMDPDGVTHGIRRLRAAGETFGSAWQSRREALAAGLSGVGDDVVSQAFRARYLAIAERLMARADAIPTSYRNICDDAQCCVDDYLATNAQGTSDVRRLTGVDTTSDTGRVQ</sequence>
<dbReference type="AlphaFoldDB" id="H5XNL5"/>
<keyword evidence="2" id="KW-1185">Reference proteome</keyword>
<proteinExistence type="predicted"/>
<dbReference type="EMBL" id="CM001440">
    <property type="protein sequence ID" value="EHR61076.1"/>
    <property type="molecule type" value="Genomic_DNA"/>
</dbReference>
<dbReference type="RefSeq" id="WP_005456080.1">
    <property type="nucleotide sequence ID" value="NZ_CM001440.1"/>
</dbReference>
<protein>
    <submittedName>
        <fullName evidence="1">Uncharacterized protein</fullName>
    </submittedName>
</protein>
<dbReference type="STRING" id="882082.SaccyDRAFT_2191"/>
<reference evidence="1 2" key="1">
    <citation type="submission" date="2011-11" db="EMBL/GenBank/DDBJ databases">
        <title>The Noncontiguous Finished sequence of Saccharomonospora cyanea NA-134.</title>
        <authorList>
            <consortium name="US DOE Joint Genome Institute"/>
            <person name="Lucas S."/>
            <person name="Han J."/>
            <person name="Lapidus A."/>
            <person name="Cheng J.-F."/>
            <person name="Goodwin L."/>
            <person name="Pitluck S."/>
            <person name="Peters L."/>
            <person name="Ovchinnikova G."/>
            <person name="Lu M."/>
            <person name="Detter J.C."/>
            <person name="Han C."/>
            <person name="Tapia R."/>
            <person name="Land M."/>
            <person name="Hauser L."/>
            <person name="Kyrpides N."/>
            <person name="Ivanova N."/>
            <person name="Pagani I."/>
            <person name="Brambilla E.-M."/>
            <person name="Klenk H.-P."/>
            <person name="Woyke T."/>
        </authorList>
    </citation>
    <scope>NUCLEOTIDE SEQUENCE [LARGE SCALE GENOMIC DNA]</scope>
    <source>
        <strain evidence="1 2">NA-134</strain>
    </source>
</reference>
<dbReference type="Proteomes" id="UP000002791">
    <property type="component" value="Chromosome"/>
</dbReference>
<organism evidence="1 2">
    <name type="scientific">Saccharomonospora cyanea NA-134</name>
    <dbReference type="NCBI Taxonomy" id="882082"/>
    <lineage>
        <taxon>Bacteria</taxon>
        <taxon>Bacillati</taxon>
        <taxon>Actinomycetota</taxon>
        <taxon>Actinomycetes</taxon>
        <taxon>Pseudonocardiales</taxon>
        <taxon>Pseudonocardiaceae</taxon>
        <taxon>Saccharomonospora</taxon>
    </lineage>
</organism>
<accession>H5XNL5</accession>
<dbReference type="HOGENOM" id="CLU_2107237_0_0_11"/>
<dbReference type="OrthoDB" id="3628278at2"/>
<gene>
    <name evidence="1" type="ORF">SaccyDRAFT_2191</name>
</gene>